<evidence type="ECO:0000256" key="2">
    <source>
        <dbReference type="ARBA" id="ARBA00004123"/>
    </source>
</evidence>
<dbReference type="OrthoDB" id="2161408at2759"/>
<dbReference type="OMA" id="AKTHMSK"/>
<keyword evidence="4" id="KW-0143">Chaperone</keyword>
<feature type="compositionally biased region" description="Basic and acidic residues" evidence="6">
    <location>
        <begin position="114"/>
        <end position="129"/>
    </location>
</feature>
<feature type="compositionally biased region" description="Acidic residues" evidence="6">
    <location>
        <begin position="71"/>
        <end position="87"/>
    </location>
</feature>
<organism evidence="8 9">
    <name type="scientific">Spizellomyces punctatus (strain DAOM BR117)</name>
    <dbReference type="NCBI Taxonomy" id="645134"/>
    <lineage>
        <taxon>Eukaryota</taxon>
        <taxon>Fungi</taxon>
        <taxon>Fungi incertae sedis</taxon>
        <taxon>Chytridiomycota</taxon>
        <taxon>Chytridiomycota incertae sedis</taxon>
        <taxon>Chytridiomycetes</taxon>
        <taxon>Spizellomycetales</taxon>
        <taxon>Spizellomycetaceae</taxon>
        <taxon>Spizellomyces</taxon>
    </lineage>
</organism>
<dbReference type="GO" id="GO:0005634">
    <property type="term" value="C:nucleus"/>
    <property type="evidence" value="ECO:0007669"/>
    <property type="project" value="UniProtKB-SubCell"/>
</dbReference>
<protein>
    <recommendedName>
        <fullName evidence="7">Histone chaperone domain-containing protein</fullName>
    </recommendedName>
</protein>
<dbReference type="Proteomes" id="UP000053201">
    <property type="component" value="Unassembled WGS sequence"/>
</dbReference>
<comment type="subcellular location">
    <subcellularLocation>
        <location evidence="2">Nucleus</location>
    </subcellularLocation>
</comment>
<dbReference type="InterPro" id="IPR019098">
    <property type="entry name" value="Histone_chaperone_domain_CHZ"/>
</dbReference>
<reference evidence="8 9" key="1">
    <citation type="submission" date="2009-08" db="EMBL/GenBank/DDBJ databases">
        <title>The Genome Sequence of Spizellomyces punctatus strain DAOM BR117.</title>
        <authorList>
            <consortium name="The Broad Institute Genome Sequencing Platform"/>
            <person name="Russ C."/>
            <person name="Cuomo C."/>
            <person name="Shea T."/>
            <person name="Young S.K."/>
            <person name="Zeng Q."/>
            <person name="Koehrsen M."/>
            <person name="Haas B."/>
            <person name="Borodovsky M."/>
            <person name="Guigo R."/>
            <person name="Alvarado L."/>
            <person name="Berlin A."/>
            <person name="Bochicchio J."/>
            <person name="Borenstein D."/>
            <person name="Chapman S."/>
            <person name="Chen Z."/>
            <person name="Engels R."/>
            <person name="Freedman E."/>
            <person name="Gellesch M."/>
            <person name="Goldberg J."/>
            <person name="Griggs A."/>
            <person name="Gujja S."/>
            <person name="Heiman D."/>
            <person name="Hepburn T."/>
            <person name="Howarth C."/>
            <person name="Jen D."/>
            <person name="Larson L."/>
            <person name="Lewis B."/>
            <person name="Mehta T."/>
            <person name="Park D."/>
            <person name="Pearson M."/>
            <person name="Roberts A."/>
            <person name="Saif S."/>
            <person name="Shenoy N."/>
            <person name="Sisk P."/>
            <person name="Stolte C."/>
            <person name="Sykes S."/>
            <person name="Thomson T."/>
            <person name="Walk T."/>
            <person name="White J."/>
            <person name="Yandava C."/>
            <person name="Burger G."/>
            <person name="Gray M.W."/>
            <person name="Holland P.W.H."/>
            <person name="King N."/>
            <person name="Lang F.B.F."/>
            <person name="Roger A.J."/>
            <person name="Ruiz-Trillo I."/>
            <person name="Lander E."/>
            <person name="Nusbaum C."/>
        </authorList>
    </citation>
    <scope>NUCLEOTIDE SEQUENCE [LARGE SCALE GENOMIC DNA]</scope>
    <source>
        <strain evidence="8 9">DAOM BR117</strain>
    </source>
</reference>
<evidence type="ECO:0000259" key="7">
    <source>
        <dbReference type="SMART" id="SM01082"/>
    </source>
</evidence>
<dbReference type="SMART" id="SM01082">
    <property type="entry name" value="CHZ"/>
    <property type="match status" value="1"/>
</dbReference>
<sequence length="191" mass="21460">MTDNKSKLAALAAKRKAEAEDEVSTKSKPKSSVASKPQTKISRGSEKTATLREEEFEKKERELSKRKNLDEYDQGDGFIVDDEDIEQEGSGSEQSEDTSEEEMETRPKKKSVTKMKEKGSLPSRRSKEPPKKKKKADNDDEGDVGNDESDDDLGAEMDFLDTSNIIQGGRRTRGKKIDYTQFGPDDEEDED</sequence>
<dbReference type="EMBL" id="KQ257457">
    <property type="protein sequence ID" value="KNC99690.1"/>
    <property type="molecule type" value="Genomic_DNA"/>
</dbReference>
<dbReference type="Pfam" id="PF09649">
    <property type="entry name" value="CHZ"/>
    <property type="match status" value="1"/>
</dbReference>
<evidence type="ECO:0000313" key="9">
    <source>
        <dbReference type="Proteomes" id="UP000053201"/>
    </source>
</evidence>
<dbReference type="GeneID" id="27688481"/>
<comment type="similarity">
    <text evidence="3">Belongs to the CHZ1 family.</text>
</comment>
<evidence type="ECO:0000313" key="8">
    <source>
        <dbReference type="EMBL" id="KNC99690.1"/>
    </source>
</evidence>
<evidence type="ECO:0000256" key="5">
    <source>
        <dbReference type="ARBA" id="ARBA00023242"/>
    </source>
</evidence>
<comment type="function">
    <text evidence="1">Forms a chaperone-bound H2A.Z-H2B complex that acts as a source for SWR1 complex-dependent H2A to H2A.Z histone replacement in chromatin.</text>
</comment>
<evidence type="ECO:0000256" key="4">
    <source>
        <dbReference type="ARBA" id="ARBA00023186"/>
    </source>
</evidence>
<feature type="domain" description="Histone chaperone" evidence="7">
    <location>
        <begin position="151"/>
        <end position="188"/>
    </location>
</feature>
<keyword evidence="9" id="KW-1185">Reference proteome</keyword>
<feature type="compositionally biased region" description="Basic and acidic residues" evidence="6">
    <location>
        <begin position="43"/>
        <end position="70"/>
    </location>
</feature>
<feature type="region of interest" description="Disordered" evidence="6">
    <location>
        <begin position="1"/>
        <end position="191"/>
    </location>
</feature>
<keyword evidence="5" id="KW-0539">Nucleus</keyword>
<accession>A0A0L0HE09</accession>
<dbReference type="AlphaFoldDB" id="A0A0L0HE09"/>
<dbReference type="VEuPathDB" id="FungiDB:SPPG_05070"/>
<name>A0A0L0HE09_SPIPD</name>
<proteinExistence type="inferred from homology"/>
<dbReference type="RefSeq" id="XP_016607730.1">
    <property type="nucleotide sequence ID" value="XM_016753305.1"/>
</dbReference>
<evidence type="ECO:0000256" key="1">
    <source>
        <dbReference type="ARBA" id="ARBA00002212"/>
    </source>
</evidence>
<evidence type="ECO:0000256" key="6">
    <source>
        <dbReference type="SAM" id="MobiDB-lite"/>
    </source>
</evidence>
<feature type="compositionally biased region" description="Acidic residues" evidence="6">
    <location>
        <begin position="138"/>
        <end position="159"/>
    </location>
</feature>
<gene>
    <name evidence="8" type="ORF">SPPG_05070</name>
</gene>
<dbReference type="InParanoid" id="A0A0L0HE09"/>
<evidence type="ECO:0000256" key="3">
    <source>
        <dbReference type="ARBA" id="ARBA00008057"/>
    </source>
</evidence>
<feature type="compositionally biased region" description="Acidic residues" evidence="6">
    <location>
        <begin position="94"/>
        <end position="103"/>
    </location>
</feature>